<dbReference type="Pfam" id="PF16870">
    <property type="entry name" value="OxoGdeHyase_C"/>
    <property type="match status" value="1"/>
</dbReference>
<dbReference type="Gene3D" id="3.40.50.970">
    <property type="match status" value="1"/>
</dbReference>
<protein>
    <recommendedName>
        <fullName evidence="5">Transketolase-like pyrimidine-binding domain-containing protein</fullName>
    </recommendedName>
</protein>
<dbReference type="Pfam" id="PF00676">
    <property type="entry name" value="E1_dh"/>
    <property type="match status" value="1"/>
</dbReference>
<keyword evidence="4" id="KW-0786">Thiamine pyrophosphate</keyword>
<dbReference type="FunFam" id="3.40.50.12470:FF:000003">
    <property type="entry name" value="2-oxoglutarate dehydrogenase E1 component"/>
    <property type="match status" value="1"/>
</dbReference>
<dbReference type="GO" id="GO:0005739">
    <property type="term" value="C:mitochondrion"/>
    <property type="evidence" value="ECO:0007669"/>
    <property type="project" value="TreeGrafter"/>
</dbReference>
<dbReference type="EMBL" id="JANCYU010000020">
    <property type="protein sequence ID" value="KAK4523812.1"/>
    <property type="molecule type" value="Genomic_DNA"/>
</dbReference>
<dbReference type="NCBIfam" id="TIGR00239">
    <property type="entry name" value="2oxo_dh_E1"/>
    <property type="match status" value="1"/>
</dbReference>
<dbReference type="InterPro" id="IPR001017">
    <property type="entry name" value="DH_E1"/>
</dbReference>
<comment type="caution">
    <text evidence="6">The sequence shown here is derived from an EMBL/GenBank/DDBJ whole genome shotgun (WGS) entry which is preliminary data.</text>
</comment>
<dbReference type="Pfam" id="PF02779">
    <property type="entry name" value="Transket_pyr"/>
    <property type="match status" value="1"/>
</dbReference>
<dbReference type="PANTHER" id="PTHR23152">
    <property type="entry name" value="2-OXOGLUTARATE DEHYDROGENASE"/>
    <property type="match status" value="1"/>
</dbReference>
<evidence type="ECO:0000256" key="4">
    <source>
        <dbReference type="ARBA" id="ARBA00023052"/>
    </source>
</evidence>
<dbReference type="AlphaFoldDB" id="A0AAV9I8U1"/>
<evidence type="ECO:0000256" key="1">
    <source>
        <dbReference type="ARBA" id="ARBA00001964"/>
    </source>
</evidence>
<dbReference type="GO" id="GO:0006099">
    <property type="term" value="P:tricarboxylic acid cycle"/>
    <property type="evidence" value="ECO:0007669"/>
    <property type="project" value="TreeGrafter"/>
</dbReference>
<evidence type="ECO:0000313" key="6">
    <source>
        <dbReference type="EMBL" id="KAK4523812.1"/>
    </source>
</evidence>
<dbReference type="Gene3D" id="3.40.50.12470">
    <property type="match status" value="1"/>
</dbReference>
<dbReference type="GO" id="GO:0045252">
    <property type="term" value="C:oxoglutarate dehydrogenase complex"/>
    <property type="evidence" value="ECO:0007669"/>
    <property type="project" value="TreeGrafter"/>
</dbReference>
<evidence type="ECO:0000256" key="2">
    <source>
        <dbReference type="ARBA" id="ARBA00006936"/>
    </source>
</evidence>
<reference evidence="6 7" key="1">
    <citation type="submission" date="2022-07" db="EMBL/GenBank/DDBJ databases">
        <title>Genome-wide signatures of adaptation to extreme environments.</title>
        <authorList>
            <person name="Cho C.H."/>
            <person name="Yoon H.S."/>
        </authorList>
    </citation>
    <scope>NUCLEOTIDE SEQUENCE [LARGE SCALE GENOMIC DNA]</scope>
    <source>
        <strain evidence="6 7">108.79 E11</strain>
    </source>
</reference>
<dbReference type="CDD" id="cd02016">
    <property type="entry name" value="TPP_E1_OGDC_like"/>
    <property type="match status" value="1"/>
</dbReference>
<dbReference type="SMART" id="SM00861">
    <property type="entry name" value="Transket_pyr"/>
    <property type="match status" value="1"/>
</dbReference>
<evidence type="ECO:0000313" key="7">
    <source>
        <dbReference type="Proteomes" id="UP001300502"/>
    </source>
</evidence>
<comment type="cofactor">
    <cofactor evidence="1">
        <name>thiamine diphosphate</name>
        <dbReference type="ChEBI" id="CHEBI:58937"/>
    </cofactor>
</comment>
<dbReference type="SUPFAM" id="SSF52518">
    <property type="entry name" value="Thiamin diphosphate-binding fold (THDP-binding)"/>
    <property type="match status" value="2"/>
</dbReference>
<dbReference type="Gene3D" id="1.10.287.1150">
    <property type="entry name" value="TPP helical domain"/>
    <property type="match status" value="1"/>
</dbReference>
<dbReference type="GO" id="GO:0030976">
    <property type="term" value="F:thiamine pyrophosphate binding"/>
    <property type="evidence" value="ECO:0007669"/>
    <property type="project" value="InterPro"/>
</dbReference>
<feature type="domain" description="Transketolase-like pyrimidine-binding" evidence="5">
    <location>
        <begin position="621"/>
        <end position="830"/>
    </location>
</feature>
<dbReference type="PANTHER" id="PTHR23152:SF4">
    <property type="entry name" value="2-OXOADIPATE DEHYDROGENASE COMPLEX COMPONENT E1"/>
    <property type="match status" value="1"/>
</dbReference>
<dbReference type="NCBIfam" id="NF006914">
    <property type="entry name" value="PRK09404.1"/>
    <property type="match status" value="1"/>
</dbReference>
<dbReference type="PIRSF" id="PIRSF000157">
    <property type="entry name" value="Oxoglu_dh_E1"/>
    <property type="match status" value="1"/>
</dbReference>
<keyword evidence="3" id="KW-0560">Oxidoreductase</keyword>
<dbReference type="Gene3D" id="3.40.50.11610">
    <property type="entry name" value="Multifunctional 2-oxoglutarate metabolism enzyme, C-terminal domain"/>
    <property type="match status" value="1"/>
</dbReference>
<gene>
    <name evidence="6" type="ORF">GAYE_SCF00G1708</name>
</gene>
<dbReference type="Proteomes" id="UP001300502">
    <property type="component" value="Unassembled WGS sequence"/>
</dbReference>
<dbReference type="InterPro" id="IPR005475">
    <property type="entry name" value="Transketolase-like_Pyr-bd"/>
</dbReference>
<dbReference type="InterPro" id="IPR011603">
    <property type="entry name" value="2oxoglutarate_DH_E1"/>
</dbReference>
<proteinExistence type="inferred from homology"/>
<name>A0AAV9I8U1_9RHOD</name>
<evidence type="ECO:0000259" key="5">
    <source>
        <dbReference type="SMART" id="SM00861"/>
    </source>
</evidence>
<keyword evidence="7" id="KW-1185">Reference proteome</keyword>
<dbReference type="InterPro" id="IPR031717">
    <property type="entry name" value="ODO-1/KGD_C"/>
</dbReference>
<evidence type="ECO:0000256" key="3">
    <source>
        <dbReference type="ARBA" id="ARBA00023002"/>
    </source>
</evidence>
<comment type="similarity">
    <text evidence="2">Belongs to the alpha-ketoglutarate dehydrogenase family.</text>
</comment>
<dbReference type="InterPro" id="IPR042179">
    <property type="entry name" value="KGD_C_sf"/>
</dbReference>
<dbReference type="GO" id="GO:0004591">
    <property type="term" value="F:oxoglutarate dehydrogenase (succinyl-transferring) activity"/>
    <property type="evidence" value="ECO:0007669"/>
    <property type="project" value="TreeGrafter"/>
</dbReference>
<accession>A0AAV9I8U1</accession>
<organism evidence="6 7">
    <name type="scientific">Galdieria yellowstonensis</name>
    <dbReference type="NCBI Taxonomy" id="3028027"/>
    <lineage>
        <taxon>Eukaryota</taxon>
        <taxon>Rhodophyta</taxon>
        <taxon>Bangiophyceae</taxon>
        <taxon>Galdieriales</taxon>
        <taxon>Galdieriaceae</taxon>
        <taxon>Galdieria</taxon>
    </lineage>
</organism>
<dbReference type="InterPro" id="IPR029061">
    <property type="entry name" value="THDP-binding"/>
</dbReference>
<sequence>MWYSPKQLSLWKQHGTQIYKSFNYETKLSQTYFSRLFSVGKPSSVDVPTQTLQDLMDQYEAWKERSSTVPLPWSAMFQQIQKWEDKDGLLPQQVFQYMIDYANHSLKVSHMVNNYRNFGHFKAQWDPLHLDSQFGFYKGLLPQDRKQALTWEYYQHSSKATDALSIGHFPVNQSLKSLFQHLESIYCGNIGFEYAHLSSNKERNWFQHKIERKSPSLSHEQKKQILKDLTAADTFERFLAIKFPTAKRYGGEGADSLIPGLHTILETASLLGVESVVLGMPHRGRFAVLVHVLNMPVEEMLHSFVTDQVPFTDIYYCTGDVRSHLSISTDVQLSASKGNSIHVSLLENPSHLEVVNPVILGKTRAKQDSLSRDKVLAINIHGDAAFSGQGVVYETLQMFQLEHYSVQGTIHIVVNNQIGFTTNPREGRSCAYSTDIAKALDIPVFHVNGDDPEAVVRCCSLAAEYRQHFGKDVMIDLVCYRLHGHNEVDQPNFTQPLMYQCIKNHTPVSTQYANYLVSNGIMTEEEHQQWIRSFQTSYQNAFKKDWKPKPTFLLGNWQHMVPESVVATTSDTPSLPCTGVSEDNLHKLLQKLCHVPENFQLHPQIAKLLEERRNLGNGKWLDWATAEALAFASLLDEGYRVRLSGQDSERGTFSQRHAVWVDQEKETRYYPFQVIHGKDPSVYNSHLSENAVLGFEWGYSLETPQTLVIWEAQFGDFANAAQVMIDCFLSCSERKWRKQSGLVLFLPHGWEGQGPDHSSARLERFLQLSDEDQDTVPPWYSNPIQQLQKTNVQIANCTTPANLFHLLRSQMHRKFRKPLILMTPKSLLRHPQCKSEWKELQPPHRFMRVIPADAKARNPPKVVFCSGKFYYELLEQSAAASSVALIRLEQLAPFPFQEVISLLRFYDHPSTRIIWCQEEPKNMGAYTYVKPRLEACLRYNKDNRPVEYIGRPSGAAASTGIYSIFQKEQQNLVHQALSE</sequence>
<dbReference type="NCBIfam" id="NF008907">
    <property type="entry name" value="PRK12270.1"/>
    <property type="match status" value="1"/>
</dbReference>